<feature type="active site" description="Proton donor; for delta-elimination activity" evidence="15">
    <location>
        <position position="260"/>
    </location>
</feature>
<dbReference type="SUPFAM" id="SSF57716">
    <property type="entry name" value="Glucocorticoid receptor-like (DNA-binding domain)"/>
    <property type="match status" value="1"/>
</dbReference>
<dbReference type="InterPro" id="IPR035937">
    <property type="entry name" value="FPG_N"/>
</dbReference>
<name>A0ABP8L9P7_9BURK</name>
<dbReference type="InterPro" id="IPR010979">
    <property type="entry name" value="Ribosomal_uS13-like_H2TH"/>
</dbReference>
<keyword evidence="4 15" id="KW-0479">Metal-binding</keyword>
<evidence type="ECO:0000256" key="3">
    <source>
        <dbReference type="ARBA" id="ARBA00011245"/>
    </source>
</evidence>
<dbReference type="PROSITE" id="PS51068">
    <property type="entry name" value="FPG_CAT"/>
    <property type="match status" value="1"/>
</dbReference>
<feature type="active site" description="Proton donor; for beta-elimination activity" evidence="15">
    <location>
        <position position="56"/>
    </location>
</feature>
<comment type="catalytic activity">
    <reaction evidence="14 15">
        <text>2'-deoxyribonucleotide-(2'-deoxyribose 5'-phosphate)-2'-deoxyribonucleotide-DNA = a 3'-end 2'-deoxyribonucleotide-(2,3-dehydro-2,3-deoxyribose 5'-phosphate)-DNA + a 5'-end 5'-phospho-2'-deoxyribonucleoside-DNA + H(+)</text>
        <dbReference type="Rhea" id="RHEA:66592"/>
        <dbReference type="Rhea" id="RHEA-COMP:13180"/>
        <dbReference type="Rhea" id="RHEA-COMP:16897"/>
        <dbReference type="Rhea" id="RHEA-COMP:17067"/>
        <dbReference type="ChEBI" id="CHEBI:15378"/>
        <dbReference type="ChEBI" id="CHEBI:136412"/>
        <dbReference type="ChEBI" id="CHEBI:157695"/>
        <dbReference type="ChEBI" id="CHEBI:167181"/>
        <dbReference type="EC" id="4.2.99.18"/>
    </reaction>
</comment>
<dbReference type="InterPro" id="IPR015886">
    <property type="entry name" value="H2TH_FPG"/>
</dbReference>
<evidence type="ECO:0000256" key="12">
    <source>
        <dbReference type="ARBA" id="ARBA00023268"/>
    </source>
</evidence>
<feature type="domain" description="FPG-type" evidence="16">
    <location>
        <begin position="236"/>
        <end position="270"/>
    </location>
</feature>
<comment type="function">
    <text evidence="15">Involved in base excision repair of DNA damaged by oxidation or by mutagenic agents. Acts as DNA glycosylase that recognizes and removes damaged bases. Has a preference for oxidized purines, such as 7,8-dihydro-8-oxoguanine (8-oxoG). Has AP (apurinic/apyrimidinic) lyase activity and introduces nicks in the DNA strand. Cleaves the DNA backbone by beta-delta elimination to generate a single-strand break at the site of the removed base with both 3'- and 5'-phosphates.</text>
</comment>
<comment type="caution">
    <text evidence="18">The sequence shown here is derived from an EMBL/GenBank/DDBJ whole genome shotgun (WGS) entry which is preliminary data.</text>
</comment>
<dbReference type="Pfam" id="PF06831">
    <property type="entry name" value="H2TH"/>
    <property type="match status" value="1"/>
</dbReference>
<keyword evidence="9 15" id="KW-0238">DNA-binding</keyword>
<keyword evidence="8 15" id="KW-0862">Zinc</keyword>
<evidence type="ECO:0000256" key="4">
    <source>
        <dbReference type="ARBA" id="ARBA00022723"/>
    </source>
</evidence>
<comment type="similarity">
    <text evidence="2 15">Belongs to the FPG family.</text>
</comment>
<organism evidence="18 19">
    <name type="scientific">Acidovorax lacteus</name>
    <dbReference type="NCBI Taxonomy" id="1924988"/>
    <lineage>
        <taxon>Bacteria</taxon>
        <taxon>Pseudomonadati</taxon>
        <taxon>Pseudomonadota</taxon>
        <taxon>Betaproteobacteria</taxon>
        <taxon>Burkholderiales</taxon>
        <taxon>Comamonadaceae</taxon>
        <taxon>Acidovorax</taxon>
    </lineage>
</organism>
<evidence type="ECO:0000256" key="6">
    <source>
        <dbReference type="ARBA" id="ARBA00022771"/>
    </source>
</evidence>
<reference evidence="19" key="1">
    <citation type="journal article" date="2019" name="Int. J. Syst. Evol. Microbiol.">
        <title>The Global Catalogue of Microorganisms (GCM) 10K type strain sequencing project: providing services to taxonomists for standard genome sequencing and annotation.</title>
        <authorList>
            <consortium name="The Broad Institute Genomics Platform"/>
            <consortium name="The Broad Institute Genome Sequencing Center for Infectious Disease"/>
            <person name="Wu L."/>
            <person name="Ma J."/>
        </authorList>
    </citation>
    <scope>NUCLEOTIDE SEQUENCE [LARGE SCALE GENOMIC DNA]</scope>
    <source>
        <strain evidence="19">JCM 31890</strain>
    </source>
</reference>
<evidence type="ECO:0000256" key="15">
    <source>
        <dbReference type="HAMAP-Rule" id="MF_00103"/>
    </source>
</evidence>
<dbReference type="GO" id="GO:0016829">
    <property type="term" value="F:lyase activity"/>
    <property type="evidence" value="ECO:0007669"/>
    <property type="project" value="UniProtKB-KW"/>
</dbReference>
<dbReference type="PROSITE" id="PS01242">
    <property type="entry name" value="ZF_FPG_1"/>
    <property type="match status" value="1"/>
</dbReference>
<comment type="cofactor">
    <cofactor evidence="15">
        <name>Zn(2+)</name>
        <dbReference type="ChEBI" id="CHEBI:29105"/>
    </cofactor>
    <text evidence="15">Binds 1 zinc ion per subunit.</text>
</comment>
<evidence type="ECO:0000256" key="11">
    <source>
        <dbReference type="ARBA" id="ARBA00023239"/>
    </source>
</evidence>
<keyword evidence="11 15" id="KW-0456">Lyase</keyword>
<feature type="binding site" evidence="15">
    <location>
        <position position="89"/>
    </location>
    <ligand>
        <name>DNA</name>
        <dbReference type="ChEBI" id="CHEBI:16991"/>
    </ligand>
</feature>
<gene>
    <name evidence="15 18" type="primary">mutM</name>
    <name evidence="15" type="synonym">fpg</name>
    <name evidence="18" type="ORF">GCM10023090_17920</name>
</gene>
<dbReference type="Gene3D" id="1.10.8.50">
    <property type="match status" value="1"/>
</dbReference>
<keyword evidence="13 15" id="KW-0326">Glycosidase</keyword>
<keyword evidence="10 15" id="KW-0234">DNA repair</keyword>
<protein>
    <recommendedName>
        <fullName evidence="15">Formamidopyrimidine-DNA glycosylase</fullName>
        <shortName evidence="15">Fapy-DNA glycosylase</shortName>
        <ecNumber evidence="15">3.2.2.23</ecNumber>
    </recommendedName>
    <alternativeName>
        <fullName evidence="15">DNA-(apurinic or apyrimidinic site) lyase MutM</fullName>
        <shortName evidence="15">AP lyase MutM</shortName>
        <ecNumber evidence="15">4.2.99.18</ecNumber>
    </alternativeName>
</protein>
<dbReference type="PANTHER" id="PTHR22993">
    <property type="entry name" value="FORMAMIDOPYRIMIDINE-DNA GLYCOSYLASE"/>
    <property type="match status" value="1"/>
</dbReference>
<keyword evidence="5 15" id="KW-0227">DNA damage</keyword>
<keyword evidence="7 15" id="KW-0378">Hydrolase</keyword>
<evidence type="ECO:0000256" key="2">
    <source>
        <dbReference type="ARBA" id="ARBA00009409"/>
    </source>
</evidence>
<keyword evidence="19" id="KW-1185">Reference proteome</keyword>
<dbReference type="EC" id="4.2.99.18" evidence="15"/>
<dbReference type="CDD" id="cd08966">
    <property type="entry name" value="EcFpg-like_N"/>
    <property type="match status" value="1"/>
</dbReference>
<dbReference type="PROSITE" id="PS51066">
    <property type="entry name" value="ZF_FPG_2"/>
    <property type="match status" value="1"/>
</dbReference>
<evidence type="ECO:0000256" key="9">
    <source>
        <dbReference type="ARBA" id="ARBA00023125"/>
    </source>
</evidence>
<dbReference type="InterPro" id="IPR010663">
    <property type="entry name" value="Znf_FPG/IleRS"/>
</dbReference>
<dbReference type="Proteomes" id="UP001501788">
    <property type="component" value="Unassembled WGS sequence"/>
</dbReference>
<comment type="caution">
    <text evidence="15">Lacks conserved residue(s) required for the propagation of feature annotation.</text>
</comment>
<dbReference type="PANTHER" id="PTHR22993:SF9">
    <property type="entry name" value="FORMAMIDOPYRIMIDINE-DNA GLYCOSYLASE"/>
    <property type="match status" value="1"/>
</dbReference>
<evidence type="ECO:0000256" key="5">
    <source>
        <dbReference type="ARBA" id="ARBA00022763"/>
    </source>
</evidence>
<comment type="subunit">
    <text evidence="3 15">Monomer.</text>
</comment>
<evidence type="ECO:0000259" key="17">
    <source>
        <dbReference type="PROSITE" id="PS51068"/>
    </source>
</evidence>
<evidence type="ECO:0000256" key="8">
    <source>
        <dbReference type="ARBA" id="ARBA00022833"/>
    </source>
</evidence>
<evidence type="ECO:0000256" key="14">
    <source>
        <dbReference type="ARBA" id="ARBA00044632"/>
    </source>
</evidence>
<dbReference type="Gene3D" id="3.20.190.10">
    <property type="entry name" value="MutM-like, N-terminal"/>
    <property type="match status" value="1"/>
</dbReference>
<dbReference type="SUPFAM" id="SSF46946">
    <property type="entry name" value="S13-like H2TH domain"/>
    <property type="match status" value="1"/>
</dbReference>
<dbReference type="NCBIfam" id="NF002211">
    <property type="entry name" value="PRK01103.1"/>
    <property type="match status" value="1"/>
</dbReference>
<dbReference type="InterPro" id="IPR000214">
    <property type="entry name" value="Znf_DNA_glyclase/AP_lyase"/>
</dbReference>
<evidence type="ECO:0000256" key="1">
    <source>
        <dbReference type="ARBA" id="ARBA00001668"/>
    </source>
</evidence>
<dbReference type="NCBIfam" id="TIGR00577">
    <property type="entry name" value="fpg"/>
    <property type="match status" value="1"/>
</dbReference>
<evidence type="ECO:0000256" key="10">
    <source>
        <dbReference type="ARBA" id="ARBA00023204"/>
    </source>
</evidence>
<evidence type="ECO:0000256" key="7">
    <source>
        <dbReference type="ARBA" id="ARBA00022801"/>
    </source>
</evidence>
<keyword evidence="6 15" id="KW-0863">Zinc-finger</keyword>
<evidence type="ECO:0000313" key="18">
    <source>
        <dbReference type="EMBL" id="GAA4424406.1"/>
    </source>
</evidence>
<keyword evidence="12 15" id="KW-0511">Multifunctional enzyme</keyword>
<feature type="binding site" evidence="15">
    <location>
        <position position="107"/>
    </location>
    <ligand>
        <name>DNA</name>
        <dbReference type="ChEBI" id="CHEBI:16991"/>
    </ligand>
</feature>
<dbReference type="HAMAP" id="MF_00103">
    <property type="entry name" value="Fapy_DNA_glycosyl"/>
    <property type="match status" value="1"/>
</dbReference>
<evidence type="ECO:0000256" key="13">
    <source>
        <dbReference type="ARBA" id="ARBA00023295"/>
    </source>
</evidence>
<feature type="domain" description="Formamidopyrimidine-DNA glycosylase catalytic" evidence="17">
    <location>
        <begin position="2"/>
        <end position="110"/>
    </location>
</feature>
<dbReference type="Pfam" id="PF06827">
    <property type="entry name" value="zf-FPG_IleRS"/>
    <property type="match status" value="1"/>
</dbReference>
<proteinExistence type="inferred from homology"/>
<dbReference type="Pfam" id="PF01149">
    <property type="entry name" value="Fapy_DNA_glyco"/>
    <property type="match status" value="1"/>
</dbReference>
<feature type="active site" description="Schiff-base intermediate with DNA" evidence="15">
    <location>
        <position position="2"/>
    </location>
</feature>
<evidence type="ECO:0000313" key="19">
    <source>
        <dbReference type="Proteomes" id="UP001501788"/>
    </source>
</evidence>
<dbReference type="InterPro" id="IPR012319">
    <property type="entry name" value="FPG_cat"/>
</dbReference>
<dbReference type="RefSeq" id="WP_345063602.1">
    <property type="nucleotide sequence ID" value="NZ_BAABEX010000011.1"/>
</dbReference>
<dbReference type="EC" id="3.2.2.23" evidence="15"/>
<dbReference type="SMART" id="SM00898">
    <property type="entry name" value="Fapy_DNA_glyco"/>
    <property type="match status" value="1"/>
</dbReference>
<comment type="catalytic activity">
    <reaction evidence="1 15">
        <text>Hydrolysis of DNA containing ring-opened 7-methylguanine residues, releasing 2,6-diamino-4-hydroxy-5-(N-methyl)formamidopyrimidine.</text>
        <dbReference type="EC" id="3.2.2.23"/>
    </reaction>
</comment>
<accession>A0ABP8L9P7</accession>
<evidence type="ECO:0000259" key="16">
    <source>
        <dbReference type="PROSITE" id="PS51066"/>
    </source>
</evidence>
<dbReference type="EMBL" id="BAABEX010000011">
    <property type="protein sequence ID" value="GAA4424406.1"/>
    <property type="molecule type" value="Genomic_DNA"/>
</dbReference>
<dbReference type="SMART" id="SM01232">
    <property type="entry name" value="H2TH"/>
    <property type="match status" value="1"/>
</dbReference>
<feature type="active site" description="Proton donor" evidence="15">
    <location>
        <position position="3"/>
    </location>
</feature>
<sequence length="270" mass="29671">MPELPEVEVTRRSVEPLVVGQIIRDVRLGKPLRWPLSCEPSSLVGSSIKAVRRRAKYLLLELDEGLLLIHLGMSGSLQFHRERAAPGPHDHFDLVLCSGLLRLHDPRRFGAVVWIRSPEDPLADKLLGAWGVEPLSDEFTVQALWRGLRATRAPVKQLLLAGRVVVGVGNIYACEALFRAGIRPTSRSDRIGMARVIRLHAAIRAVLLQALAAGGSSLRDFASVDGTLGHFQTQTMVYGRAGAPCRVCGTAIKVMQQAQRSTYFCAICQR</sequence>
<dbReference type="InterPro" id="IPR020629">
    <property type="entry name" value="FPG_Glyclase"/>
</dbReference>
<dbReference type="InterPro" id="IPR015887">
    <property type="entry name" value="DNA_glyclase_Znf_dom_DNA_BS"/>
</dbReference>
<dbReference type="SUPFAM" id="SSF81624">
    <property type="entry name" value="N-terminal domain of MutM-like DNA repair proteins"/>
    <property type="match status" value="1"/>
</dbReference>